<comment type="caution">
    <text evidence="1">The sequence shown here is derived from an EMBL/GenBank/DDBJ whole genome shotgun (WGS) entry which is preliminary data.</text>
</comment>
<sequence>MRALNGDPTLLASLRVPGPFPEDIPIFKAKHFPHETTRLFSWQTLGFHKRLLLKLHSPDTSGKASFLGHLRCLRHPTAASPDSRVSTTGQDYSIELGMRLPLCLKKRGVFVDVRGIAARIFCHQVETRKIFAIRLPLSREERRDSRVQKKIARLDLFVAAFRLYGRNGSHEQGLWKVGLYRVSPVVFCRNKKQFQAKERHEVVHRS</sequence>
<organism evidence="1 2">
    <name type="scientific">Oculimacula yallundae</name>
    <dbReference type="NCBI Taxonomy" id="86028"/>
    <lineage>
        <taxon>Eukaryota</taxon>
        <taxon>Fungi</taxon>
        <taxon>Dikarya</taxon>
        <taxon>Ascomycota</taxon>
        <taxon>Pezizomycotina</taxon>
        <taxon>Leotiomycetes</taxon>
        <taxon>Helotiales</taxon>
        <taxon>Ploettnerulaceae</taxon>
        <taxon>Oculimacula</taxon>
    </lineage>
</organism>
<name>A0ABR4BWR2_9HELO</name>
<protein>
    <submittedName>
        <fullName evidence="1">Uncharacterized protein</fullName>
    </submittedName>
</protein>
<dbReference type="Proteomes" id="UP001595075">
    <property type="component" value="Unassembled WGS sequence"/>
</dbReference>
<evidence type="ECO:0000313" key="1">
    <source>
        <dbReference type="EMBL" id="KAL2062090.1"/>
    </source>
</evidence>
<gene>
    <name evidence="1" type="ORF">VTL71DRAFT_6356</name>
</gene>
<proteinExistence type="predicted"/>
<dbReference type="EMBL" id="JAZHXI010000017">
    <property type="protein sequence ID" value="KAL2062090.1"/>
    <property type="molecule type" value="Genomic_DNA"/>
</dbReference>
<reference evidence="1 2" key="1">
    <citation type="journal article" date="2024" name="Commun. Biol.">
        <title>Comparative genomic analysis of thermophilic fungi reveals convergent evolutionary adaptations and gene losses.</title>
        <authorList>
            <person name="Steindorff A.S."/>
            <person name="Aguilar-Pontes M.V."/>
            <person name="Robinson A.J."/>
            <person name="Andreopoulos B."/>
            <person name="LaButti K."/>
            <person name="Kuo A."/>
            <person name="Mondo S."/>
            <person name="Riley R."/>
            <person name="Otillar R."/>
            <person name="Haridas S."/>
            <person name="Lipzen A."/>
            <person name="Grimwood J."/>
            <person name="Schmutz J."/>
            <person name="Clum A."/>
            <person name="Reid I.D."/>
            <person name="Moisan M.C."/>
            <person name="Butler G."/>
            <person name="Nguyen T.T.M."/>
            <person name="Dewar K."/>
            <person name="Conant G."/>
            <person name="Drula E."/>
            <person name="Henrissat B."/>
            <person name="Hansel C."/>
            <person name="Singer S."/>
            <person name="Hutchinson M.I."/>
            <person name="de Vries R.P."/>
            <person name="Natvig D.O."/>
            <person name="Powell A.J."/>
            <person name="Tsang A."/>
            <person name="Grigoriev I.V."/>
        </authorList>
    </citation>
    <scope>NUCLEOTIDE SEQUENCE [LARGE SCALE GENOMIC DNA]</scope>
    <source>
        <strain evidence="1 2">CBS 494.80</strain>
    </source>
</reference>
<accession>A0ABR4BWR2</accession>
<evidence type="ECO:0000313" key="2">
    <source>
        <dbReference type="Proteomes" id="UP001595075"/>
    </source>
</evidence>
<keyword evidence="2" id="KW-1185">Reference proteome</keyword>